<protein>
    <recommendedName>
        <fullName evidence="3">Thioredoxin domain-containing protein</fullName>
    </recommendedName>
</protein>
<dbReference type="SUPFAM" id="SSF52833">
    <property type="entry name" value="Thioredoxin-like"/>
    <property type="match status" value="1"/>
</dbReference>
<dbReference type="EMBL" id="JRPQ01000188">
    <property type="protein sequence ID" value="KGI21151.1"/>
    <property type="molecule type" value="Genomic_DNA"/>
</dbReference>
<proteinExistence type="predicted"/>
<sequence>MIKRIYIQLLALIAILCYPNSLRAGDYSLAPSTGRKVYVPIHAKSAKAQLLITNYGRDEVKDFDYKVSFEGKVLLEGKYFLKEPLKRMEGTHANIDVPPHDHLSETELQVEITKVNGEPNRASYPCAGLIRATVTQVPHRRVVVEEYTGMWCQYCPRGIAVMENLEKNYPDDFIGIAIHRRPDPLSCPDYAWNSFEAKGTPHLDMNRSRLLSNFTATTEFEEERAMGADMDIDVSAQWDEKKERITVTPSVTFRVVPKDTKYSVAYVLTEDGMTKPEWLQNNRYSGDNSVLGKSPEMDKFVNSPFVVSGILNNFTAIAATGVYIPAREGEVQGVYTPGPEDFVKTPIEVDQTQSFQHVFNIAYNRLLQDKSKLKVCVLLINHHTKKIENAAKCTITDAGATSISTVTEEYGNNTETARYTLDGRRIQAPQKGINIVKYGDGRVRKEIVTR</sequence>
<evidence type="ECO:0000313" key="2">
    <source>
        <dbReference type="Proteomes" id="UP000029723"/>
    </source>
</evidence>
<dbReference type="RefSeq" id="WP_036929187.1">
    <property type="nucleotide sequence ID" value="NZ_JRPQ01000188.1"/>
</dbReference>
<evidence type="ECO:0000313" key="1">
    <source>
        <dbReference type="EMBL" id="KGI21151.1"/>
    </source>
</evidence>
<evidence type="ECO:0008006" key="3">
    <source>
        <dbReference type="Google" id="ProtNLM"/>
    </source>
</evidence>
<reference evidence="1 2" key="1">
    <citation type="submission" date="2014-07" db="EMBL/GenBank/DDBJ databases">
        <authorList>
            <person name="McCorrison J."/>
            <person name="Sanka R."/>
            <person name="Torralba M."/>
            <person name="Gillis M."/>
            <person name="Haft D.H."/>
            <person name="Methe B."/>
            <person name="Sutton G."/>
            <person name="Nelson K.E."/>
        </authorList>
    </citation>
    <scope>NUCLEOTIDE SEQUENCE [LARGE SCALE GENOMIC DNA]</scope>
    <source>
        <strain evidence="1 2">S9-PR14</strain>
    </source>
</reference>
<gene>
    <name evidence="1" type="ORF">HMPREF9304_11915</name>
</gene>
<dbReference type="InterPro" id="IPR036249">
    <property type="entry name" value="Thioredoxin-like_sf"/>
</dbReference>
<name>A0A098YP84_9BACT</name>
<dbReference type="Proteomes" id="UP000029723">
    <property type="component" value="Unassembled WGS sequence"/>
</dbReference>
<accession>A0A098YP84</accession>
<organism evidence="1 2">
    <name type="scientific">Hoylesella timonensis S9-PR14</name>
    <dbReference type="NCBI Taxonomy" id="1401062"/>
    <lineage>
        <taxon>Bacteria</taxon>
        <taxon>Pseudomonadati</taxon>
        <taxon>Bacteroidota</taxon>
        <taxon>Bacteroidia</taxon>
        <taxon>Bacteroidales</taxon>
        <taxon>Prevotellaceae</taxon>
        <taxon>Hoylesella</taxon>
    </lineage>
</organism>
<dbReference type="OrthoDB" id="1042999at2"/>
<dbReference type="AlphaFoldDB" id="A0A098YP84"/>
<comment type="caution">
    <text evidence="1">The sequence shown here is derived from an EMBL/GenBank/DDBJ whole genome shotgun (WGS) entry which is preliminary data.</text>
</comment>